<organism evidence="2 3">
    <name type="scientific">Rhodanobacter denitrificans</name>
    <dbReference type="NCBI Taxonomy" id="666685"/>
    <lineage>
        <taxon>Bacteria</taxon>
        <taxon>Pseudomonadati</taxon>
        <taxon>Pseudomonadota</taxon>
        <taxon>Gammaproteobacteria</taxon>
        <taxon>Lysobacterales</taxon>
        <taxon>Rhodanobacteraceae</taxon>
        <taxon>Rhodanobacter</taxon>
    </lineage>
</organism>
<feature type="transmembrane region" description="Helical" evidence="1">
    <location>
        <begin position="100"/>
        <end position="118"/>
    </location>
</feature>
<evidence type="ECO:0000256" key="1">
    <source>
        <dbReference type="SAM" id="Phobius"/>
    </source>
</evidence>
<sequence>MSPTDATLRDWLLHRLPEADAVALEERLLREDAFATRLLEVETDLIDDHAAGLLDAATREAVARHLIADPAGRWRWTVARALAARTRTATLTRQRRRRRLAAAIGALAAAAVLAIALMQPDRAPQAPADIAALPTISLRLAATRGEATPLRLPANDGWLRLQVEVAESAAAAYELTVRDGTDVRFHASGLALHRAGPYGYVEAVIPAAAAGPGRRQVELAPTGAAQAPAIWYLETTAP</sequence>
<name>A0A2W5MPH1_9GAMM</name>
<evidence type="ECO:0000313" key="2">
    <source>
        <dbReference type="EMBL" id="PZQ15500.1"/>
    </source>
</evidence>
<dbReference type="EMBL" id="QFPO01000006">
    <property type="protein sequence ID" value="PZQ15500.1"/>
    <property type="molecule type" value="Genomic_DNA"/>
</dbReference>
<protein>
    <recommendedName>
        <fullName evidence="4">Anti-sigma factor</fullName>
    </recommendedName>
</protein>
<keyword evidence="1" id="KW-0812">Transmembrane</keyword>
<proteinExistence type="predicted"/>
<comment type="caution">
    <text evidence="2">The sequence shown here is derived from an EMBL/GenBank/DDBJ whole genome shotgun (WGS) entry which is preliminary data.</text>
</comment>
<accession>A0A2W5MPH1</accession>
<dbReference type="AlphaFoldDB" id="A0A2W5MPH1"/>
<evidence type="ECO:0000313" key="3">
    <source>
        <dbReference type="Proteomes" id="UP000249046"/>
    </source>
</evidence>
<dbReference type="Proteomes" id="UP000249046">
    <property type="component" value="Unassembled WGS sequence"/>
</dbReference>
<reference evidence="2 3" key="1">
    <citation type="submission" date="2017-08" db="EMBL/GenBank/DDBJ databases">
        <title>Infants hospitalized years apart are colonized by the same room-sourced microbial strains.</title>
        <authorList>
            <person name="Brooks B."/>
            <person name="Olm M.R."/>
            <person name="Firek B.A."/>
            <person name="Baker R."/>
            <person name="Thomas B.C."/>
            <person name="Morowitz M.J."/>
            <person name="Banfield J.F."/>
        </authorList>
    </citation>
    <scope>NUCLEOTIDE SEQUENCE [LARGE SCALE GENOMIC DNA]</scope>
    <source>
        <strain evidence="2">S2_005_003_R2_42</strain>
    </source>
</reference>
<evidence type="ECO:0008006" key="4">
    <source>
        <dbReference type="Google" id="ProtNLM"/>
    </source>
</evidence>
<keyword evidence="1" id="KW-0472">Membrane</keyword>
<gene>
    <name evidence="2" type="ORF">DI564_09250</name>
</gene>
<keyword evidence="1" id="KW-1133">Transmembrane helix</keyword>